<dbReference type="SUPFAM" id="SSF53335">
    <property type="entry name" value="S-adenosyl-L-methionine-dependent methyltransferases"/>
    <property type="match status" value="1"/>
</dbReference>
<feature type="compositionally biased region" description="Polar residues" evidence="6">
    <location>
        <begin position="107"/>
        <end position="117"/>
    </location>
</feature>
<dbReference type="InterPro" id="IPR029063">
    <property type="entry name" value="SAM-dependent_MTases_sf"/>
</dbReference>
<evidence type="ECO:0000256" key="4">
    <source>
        <dbReference type="ARBA" id="ARBA00022691"/>
    </source>
</evidence>
<dbReference type="CDD" id="cd02440">
    <property type="entry name" value="AdoMet_MTases"/>
    <property type="match status" value="1"/>
</dbReference>
<feature type="compositionally biased region" description="Polar residues" evidence="6">
    <location>
        <begin position="32"/>
        <end position="42"/>
    </location>
</feature>
<dbReference type="GO" id="GO:0016192">
    <property type="term" value="P:vesicle-mediated transport"/>
    <property type="evidence" value="ECO:0007669"/>
    <property type="project" value="UniProtKB-UniRule"/>
</dbReference>
<evidence type="ECO:0000256" key="3">
    <source>
        <dbReference type="ARBA" id="ARBA00022679"/>
    </source>
</evidence>
<feature type="compositionally biased region" description="Acidic residues" evidence="6">
    <location>
        <begin position="185"/>
        <end position="202"/>
    </location>
</feature>
<feature type="domain" description="Methyltransferase" evidence="7">
    <location>
        <begin position="129"/>
        <end position="209"/>
    </location>
</feature>
<dbReference type="GO" id="GO:0016279">
    <property type="term" value="F:protein-lysine N-methyltransferase activity"/>
    <property type="evidence" value="ECO:0007669"/>
    <property type="project" value="UniProtKB-UniRule"/>
</dbReference>
<keyword evidence="3 5" id="KW-0808">Transferase</keyword>
<keyword evidence="1 5" id="KW-0963">Cytoplasm</keyword>
<comment type="function">
    <text evidence="5">S-adenosyl-L-methionine-dependent protein-lysine N-methyltransferase that mono- and dimethylates elongation factor 1-alpha at 'Lys-316'. May play a role in intracellular transport.</text>
</comment>
<evidence type="ECO:0000256" key="2">
    <source>
        <dbReference type="ARBA" id="ARBA00022603"/>
    </source>
</evidence>
<dbReference type="EMBL" id="NIDN02000006">
    <property type="protein sequence ID" value="RLM01335.1"/>
    <property type="molecule type" value="Genomic_DNA"/>
</dbReference>
<dbReference type="Gene3D" id="3.40.50.150">
    <property type="entry name" value="Vaccinia Virus protein VP39"/>
    <property type="match status" value="1"/>
</dbReference>
<dbReference type="PANTHER" id="PTHR12843">
    <property type="entry name" value="PROTEIN-LYSINE N-METHYLTRANSFERASE METTL10"/>
    <property type="match status" value="1"/>
</dbReference>
<feature type="compositionally biased region" description="Acidic residues" evidence="6">
    <location>
        <begin position="62"/>
        <end position="76"/>
    </location>
</feature>
<protein>
    <recommendedName>
        <fullName evidence="5">Protein-lysine N-methyltransferase EFM4</fullName>
        <ecNumber evidence="5">2.1.1.-</ecNumber>
    </recommendedName>
    <alternativeName>
        <fullName evidence="5">Elongation factor methyltransferase 4</fullName>
    </alternativeName>
</protein>
<dbReference type="Proteomes" id="UP000215289">
    <property type="component" value="Unassembled WGS sequence"/>
</dbReference>
<evidence type="ECO:0000256" key="5">
    <source>
        <dbReference type="HAMAP-Rule" id="MF_03188"/>
    </source>
</evidence>
<dbReference type="GO" id="GO:0005737">
    <property type="term" value="C:cytoplasm"/>
    <property type="evidence" value="ECO:0007669"/>
    <property type="project" value="UniProtKB-SubCell"/>
</dbReference>
<evidence type="ECO:0000313" key="9">
    <source>
        <dbReference type="Proteomes" id="UP000215289"/>
    </source>
</evidence>
<dbReference type="EC" id="2.1.1.-" evidence="5"/>
<dbReference type="OrthoDB" id="10069295at2759"/>
<accession>A0A229Z4K1</accession>
<evidence type="ECO:0000259" key="7">
    <source>
        <dbReference type="Pfam" id="PF13847"/>
    </source>
</evidence>
<comment type="caution">
    <text evidence="8">The sequence shown here is derived from an EMBL/GenBank/DDBJ whole genome shotgun (WGS) entry which is preliminary data.</text>
</comment>
<proteinExistence type="inferred from homology"/>
<feature type="region of interest" description="Disordered" evidence="6">
    <location>
        <begin position="32"/>
        <end position="85"/>
    </location>
</feature>
<dbReference type="GO" id="GO:0032259">
    <property type="term" value="P:methylation"/>
    <property type="evidence" value="ECO:0007669"/>
    <property type="project" value="UniProtKB-KW"/>
</dbReference>
<keyword evidence="5" id="KW-0813">Transport</keyword>
<dbReference type="STRING" id="1245748.A0A229Z4K1"/>
<comment type="similarity">
    <text evidence="5">Belongs to the class I-like SAM-binding methyltransferase superfamily. EFM4 family.</text>
</comment>
<dbReference type="Pfam" id="PF13847">
    <property type="entry name" value="Methyltransf_31"/>
    <property type="match status" value="1"/>
</dbReference>
<gene>
    <name evidence="5" type="primary">EFM4</name>
    <name evidence="8" type="ORF">CFD26_108694</name>
</gene>
<feature type="region of interest" description="Disordered" evidence="6">
    <location>
        <begin position="103"/>
        <end position="136"/>
    </location>
</feature>
<keyword evidence="9" id="KW-1185">Reference proteome</keyword>
<dbReference type="InterPro" id="IPR025714">
    <property type="entry name" value="Methyltranfer_dom"/>
</dbReference>
<evidence type="ECO:0000313" key="8">
    <source>
        <dbReference type="EMBL" id="RLM01335.1"/>
    </source>
</evidence>
<sequence length="447" mass="49592">MADESHPAHLSPSELGTKNYWETYYARTLTHLSSKHQPNARPTPTADANADVDVDSPKPEADSESESESVDDDDDPGTSWFSEHNAPEKVLRFLTDESFPLAPCNTLPATARSTSSAKKPLSEKERRKQPRILDLGTGNGSMLALLRKKGGFRGEMVGVDYSARSVELARELQRLKIHSAYLSGSEDESEDEGEEEEEEEDVVVSNGAETAQAIPVPEEDKDMVIRFEEWDILNSEGELDEEGRLDWFPYKQGGFDIVLDKGTFDAVSLSEEVVEEKTEAEASAGGKVIQRRVCERYPGIARRLVRKGGFLVVTSCNWTEEELVRWFTGDEAKGPGSDRLEVWGRVEYPKFRFGGQEGQGVCTPFHEGNHTPRLPVLRELPAGTQSLRNSSPSAVPDLIPLLAHFNVKPFCSAVSKKSATIARPAWNQATTQIRPPEGKNHSKIFSY</sequence>
<dbReference type="InterPro" id="IPR026635">
    <property type="entry name" value="Efm4/METTL10"/>
</dbReference>
<evidence type="ECO:0000256" key="1">
    <source>
        <dbReference type="ARBA" id="ARBA00022490"/>
    </source>
</evidence>
<reference evidence="8 9" key="1">
    <citation type="submission" date="2018-08" db="EMBL/GenBank/DDBJ databases">
        <title>Draft genome sequences of two Aspergillus turcosus clinical strains isolated from bronchoalveolar lavage fluid: one azole-susceptible and the other azole-resistant.</title>
        <authorList>
            <person name="Parent-Michaud M."/>
            <person name="Dufresne P.J."/>
            <person name="Fournier E."/>
            <person name="Martineau C."/>
            <person name="Moreira S."/>
            <person name="Perkins V."/>
            <person name="De Repentigny L."/>
            <person name="Dufresne S.F."/>
        </authorList>
    </citation>
    <scope>NUCLEOTIDE SEQUENCE [LARGE SCALE GENOMIC DNA]</scope>
    <source>
        <strain evidence="8">HMR AF 1038</strain>
    </source>
</reference>
<dbReference type="HAMAP" id="MF_03188">
    <property type="entry name" value="Methyltr_EFM4"/>
    <property type="match status" value="1"/>
</dbReference>
<name>A0A229Z4K1_9EURO</name>
<evidence type="ECO:0000256" key="6">
    <source>
        <dbReference type="SAM" id="MobiDB-lite"/>
    </source>
</evidence>
<keyword evidence="2 5" id="KW-0489">Methyltransferase</keyword>
<dbReference type="AlphaFoldDB" id="A0A229Z4K1"/>
<comment type="subcellular location">
    <subcellularLocation>
        <location evidence="5">Cytoplasm</location>
    </subcellularLocation>
</comment>
<feature type="region of interest" description="Disordered" evidence="6">
    <location>
        <begin position="181"/>
        <end position="205"/>
    </location>
</feature>
<keyword evidence="4 5" id="KW-0949">S-adenosyl-L-methionine</keyword>
<organism evidence="8 9">
    <name type="scientific">Aspergillus turcosus</name>
    <dbReference type="NCBI Taxonomy" id="1245748"/>
    <lineage>
        <taxon>Eukaryota</taxon>
        <taxon>Fungi</taxon>
        <taxon>Dikarya</taxon>
        <taxon>Ascomycota</taxon>
        <taxon>Pezizomycotina</taxon>
        <taxon>Eurotiomycetes</taxon>
        <taxon>Eurotiomycetidae</taxon>
        <taxon>Eurotiales</taxon>
        <taxon>Aspergillaceae</taxon>
        <taxon>Aspergillus</taxon>
        <taxon>Aspergillus subgen. Fumigati</taxon>
    </lineage>
</organism>
<dbReference type="PANTHER" id="PTHR12843:SF5">
    <property type="entry name" value="EEF1A LYSINE METHYLTRANSFERASE 2"/>
    <property type="match status" value="1"/>
</dbReference>